<dbReference type="InterPro" id="IPR050490">
    <property type="entry name" value="Bact_solute-bd_prot1"/>
</dbReference>
<dbReference type="Proteomes" id="UP000824002">
    <property type="component" value="Unassembled WGS sequence"/>
</dbReference>
<feature type="chain" id="PRO_5038953105" description="ABC transporter substrate-binding protein" evidence="2">
    <location>
        <begin position="23"/>
        <end position="561"/>
    </location>
</feature>
<reference evidence="3" key="1">
    <citation type="submission" date="2020-10" db="EMBL/GenBank/DDBJ databases">
        <authorList>
            <person name="Gilroy R."/>
        </authorList>
    </citation>
    <scope>NUCLEOTIDE SEQUENCE</scope>
    <source>
        <strain evidence="3">CHK199-13235</strain>
    </source>
</reference>
<proteinExistence type="predicted"/>
<dbReference type="PROSITE" id="PS51257">
    <property type="entry name" value="PROKAR_LIPOPROTEIN"/>
    <property type="match status" value="1"/>
</dbReference>
<organism evidence="3 4">
    <name type="scientific">Candidatus Merdivicinus excrementipullorum</name>
    <dbReference type="NCBI Taxonomy" id="2840867"/>
    <lineage>
        <taxon>Bacteria</taxon>
        <taxon>Bacillati</taxon>
        <taxon>Bacillota</taxon>
        <taxon>Clostridia</taxon>
        <taxon>Eubacteriales</taxon>
        <taxon>Oscillospiraceae</taxon>
        <taxon>Oscillospiraceae incertae sedis</taxon>
        <taxon>Candidatus Merdivicinus</taxon>
    </lineage>
</organism>
<dbReference type="SUPFAM" id="SSF53850">
    <property type="entry name" value="Periplasmic binding protein-like II"/>
    <property type="match status" value="1"/>
</dbReference>
<evidence type="ECO:0000256" key="2">
    <source>
        <dbReference type="SAM" id="SignalP"/>
    </source>
</evidence>
<evidence type="ECO:0000256" key="1">
    <source>
        <dbReference type="SAM" id="MobiDB-lite"/>
    </source>
</evidence>
<reference evidence="3" key="2">
    <citation type="journal article" date="2021" name="PeerJ">
        <title>Extensive microbial diversity within the chicken gut microbiome revealed by metagenomics and culture.</title>
        <authorList>
            <person name="Gilroy R."/>
            <person name="Ravi A."/>
            <person name="Getino M."/>
            <person name="Pursley I."/>
            <person name="Horton D.L."/>
            <person name="Alikhan N.F."/>
            <person name="Baker D."/>
            <person name="Gharbi K."/>
            <person name="Hall N."/>
            <person name="Watson M."/>
            <person name="Adriaenssens E.M."/>
            <person name="Foster-Nyarko E."/>
            <person name="Jarju S."/>
            <person name="Secka A."/>
            <person name="Antonio M."/>
            <person name="Oren A."/>
            <person name="Chaudhuri R.R."/>
            <person name="La Ragione R."/>
            <person name="Hildebrand F."/>
            <person name="Pallen M.J."/>
        </authorList>
    </citation>
    <scope>NUCLEOTIDE SEQUENCE</scope>
    <source>
        <strain evidence="3">CHK199-13235</strain>
    </source>
</reference>
<accession>A0A9D1FPT0</accession>
<evidence type="ECO:0000313" key="4">
    <source>
        <dbReference type="Proteomes" id="UP000824002"/>
    </source>
</evidence>
<sequence length="561" mass="62861">MKKSRLLSLLLAAVMASLSLSACGGDTGDNTESSDAASSTESSAAEETSSEETQTTTGNGYAWEEDKDTPVTLSVYYPTPGSAWEKWGEDPTSKRITEMTGISFTAIAPVTADDQKLSLLIASDELPDLIIGHYSLAAWGDMINNQQLADMEALADQYAPKVKELISETAWEYARREDGHVYNMTSWVRSPEEQQWVVDNNVLIGTNQTVIQIRQDYYEEIGSPEITNAEEFMAACEQMYQNHPDHIAFYGGDSAFLSGPGPMTTHFGISSYYEDADGNVYPNYRDPKYLDMYKWMYQMASKGLLTKESFVDDSSVSTGKTKQGLPITYTWTVGETGKIPADNPDTSYYPLKPWDTYQQVRTNAGYMAFGVSANSSNQERVMDWIEFLNTEEGAEVTCWGIEGDAYGDVENGPHFHYVDGQPKFFSEFLATKIADWDGTTRASGLDCFRECMVNDVMGDQVAWDPNDELIGKMNEWYGDKVVYMDQYIFNIPSGSDEIVVKQKIDDLLKEYNVKMVFASSEEEVETLYNEFLTKCEEAGEEKLVALYTEQCKENKARLGIQ</sequence>
<comment type="caution">
    <text evidence="3">The sequence shown here is derived from an EMBL/GenBank/DDBJ whole genome shotgun (WGS) entry which is preliminary data.</text>
</comment>
<dbReference type="AlphaFoldDB" id="A0A9D1FPT0"/>
<gene>
    <name evidence="3" type="ORF">IAB51_12860</name>
</gene>
<name>A0A9D1FPT0_9FIRM</name>
<feature type="compositionally biased region" description="Low complexity" evidence="1">
    <location>
        <begin position="31"/>
        <end position="57"/>
    </location>
</feature>
<evidence type="ECO:0000313" key="3">
    <source>
        <dbReference type="EMBL" id="HIS77668.1"/>
    </source>
</evidence>
<evidence type="ECO:0008006" key="5">
    <source>
        <dbReference type="Google" id="ProtNLM"/>
    </source>
</evidence>
<feature type="signal peptide" evidence="2">
    <location>
        <begin position="1"/>
        <end position="22"/>
    </location>
</feature>
<feature type="region of interest" description="Disordered" evidence="1">
    <location>
        <begin position="25"/>
        <end position="64"/>
    </location>
</feature>
<protein>
    <recommendedName>
        <fullName evidence="5">ABC transporter substrate-binding protein</fullName>
    </recommendedName>
</protein>
<dbReference type="EMBL" id="DVJP01000082">
    <property type="protein sequence ID" value="HIS77668.1"/>
    <property type="molecule type" value="Genomic_DNA"/>
</dbReference>
<keyword evidence="2" id="KW-0732">Signal</keyword>
<dbReference type="Gene3D" id="3.40.190.10">
    <property type="entry name" value="Periplasmic binding protein-like II"/>
    <property type="match status" value="2"/>
</dbReference>
<dbReference type="PANTHER" id="PTHR43649:SF12">
    <property type="entry name" value="DIACETYLCHITOBIOSE BINDING PROTEIN DASA"/>
    <property type="match status" value="1"/>
</dbReference>
<dbReference type="PANTHER" id="PTHR43649">
    <property type="entry name" value="ARABINOSE-BINDING PROTEIN-RELATED"/>
    <property type="match status" value="1"/>
</dbReference>